<dbReference type="EMBL" id="CM031824">
    <property type="protein sequence ID" value="KAG6625674.1"/>
    <property type="molecule type" value="Genomic_DNA"/>
</dbReference>
<protein>
    <recommendedName>
        <fullName evidence="3">Replication termination factor 2</fullName>
    </recommendedName>
</protein>
<dbReference type="PANTHER" id="PTHR12775:SF2">
    <property type="entry name" value="REPLICATION TERMINATION FACTOR 2"/>
    <property type="match status" value="1"/>
</dbReference>
<evidence type="ECO:0000313" key="2">
    <source>
        <dbReference type="Proteomes" id="UP000811609"/>
    </source>
</evidence>
<accession>A0A8T1N9E0</accession>
<dbReference type="InterPro" id="IPR006735">
    <property type="entry name" value="Rtf2"/>
</dbReference>
<dbReference type="Proteomes" id="UP000811609">
    <property type="component" value="Chromosome 16"/>
</dbReference>
<keyword evidence="2" id="KW-1185">Reference proteome</keyword>
<proteinExistence type="predicted"/>
<dbReference type="GO" id="GO:0005634">
    <property type="term" value="C:nucleus"/>
    <property type="evidence" value="ECO:0007669"/>
    <property type="project" value="TreeGrafter"/>
</dbReference>
<comment type="caution">
    <text evidence="1">The sequence shown here is derived from an EMBL/GenBank/DDBJ whole genome shotgun (WGS) entry which is preliminary data.</text>
</comment>
<dbReference type="CDD" id="cd16653">
    <property type="entry name" value="RING-like_Rtf2"/>
    <property type="match status" value="1"/>
</dbReference>
<sequence>MHIPLQTLPNYLSMTSGPMLWASWFLLCYGPSYTSQGPLVEMVSPLSIIFKSLSSSFYFTLNSKSHDYYLNMYGERKLDKVDPNKQRLSKWLNCTLSNEPLREPCVIKKLGSVFNKEALVEALLGKKLPKKFGHFKGLKDMINVRFSLVPGAVELDANFNGKNKFLALRTCGHVLSANALKEVKFSVCLVCHKEFQESDKIVINGSEEEVAVLRERMINEKMKVREKNGKVREKNGKKVKNGEVMSRLSGMKHGIDTKAMEKLVSGKAEQNGANGGVGMNGAVKRYKATNMAPANTTKEVYASIFTSSKKSTFKETYTCRSLPLGRNLCLVE</sequence>
<dbReference type="PANTHER" id="PTHR12775">
    <property type="entry name" value="PROTEIN C20ORF43 HOMOLOG"/>
    <property type="match status" value="1"/>
</dbReference>
<dbReference type="InterPro" id="IPR027799">
    <property type="entry name" value="Rtf2_RING-finger"/>
</dbReference>
<dbReference type="GO" id="GO:0006274">
    <property type="term" value="P:DNA replication termination"/>
    <property type="evidence" value="ECO:0007669"/>
    <property type="project" value="TreeGrafter"/>
</dbReference>
<evidence type="ECO:0008006" key="3">
    <source>
        <dbReference type="Google" id="ProtNLM"/>
    </source>
</evidence>
<reference evidence="1" key="1">
    <citation type="submission" date="2020-12" db="EMBL/GenBank/DDBJ databases">
        <title>WGS assembly of Carya illinoinensis cv. Pawnee.</title>
        <authorList>
            <person name="Platts A."/>
            <person name="Shu S."/>
            <person name="Wright S."/>
            <person name="Barry K."/>
            <person name="Edger P."/>
            <person name="Pires J.C."/>
            <person name="Schmutz J."/>
        </authorList>
    </citation>
    <scope>NUCLEOTIDE SEQUENCE</scope>
    <source>
        <tissue evidence="1">Leaf</tissue>
    </source>
</reference>
<evidence type="ECO:0000313" key="1">
    <source>
        <dbReference type="EMBL" id="KAG6625674.1"/>
    </source>
</evidence>
<name>A0A8T1N9E0_CARIL</name>
<gene>
    <name evidence="1" type="ORF">CIPAW_16G114800</name>
</gene>
<dbReference type="Pfam" id="PF04641">
    <property type="entry name" value="Rtf2"/>
    <property type="match status" value="1"/>
</dbReference>
<organism evidence="1 2">
    <name type="scientific">Carya illinoinensis</name>
    <name type="common">Pecan</name>
    <dbReference type="NCBI Taxonomy" id="32201"/>
    <lineage>
        <taxon>Eukaryota</taxon>
        <taxon>Viridiplantae</taxon>
        <taxon>Streptophyta</taxon>
        <taxon>Embryophyta</taxon>
        <taxon>Tracheophyta</taxon>
        <taxon>Spermatophyta</taxon>
        <taxon>Magnoliopsida</taxon>
        <taxon>eudicotyledons</taxon>
        <taxon>Gunneridae</taxon>
        <taxon>Pentapetalae</taxon>
        <taxon>rosids</taxon>
        <taxon>fabids</taxon>
        <taxon>Fagales</taxon>
        <taxon>Juglandaceae</taxon>
        <taxon>Carya</taxon>
    </lineage>
</organism>
<dbReference type="AlphaFoldDB" id="A0A8T1N9E0"/>